<evidence type="ECO:0000313" key="2">
    <source>
        <dbReference type="WBParaSite" id="ACRNAN_scaffold6050.g27345.t1"/>
    </source>
</evidence>
<dbReference type="AlphaFoldDB" id="A0A914E8F0"/>
<evidence type="ECO:0000313" key="1">
    <source>
        <dbReference type="Proteomes" id="UP000887540"/>
    </source>
</evidence>
<proteinExistence type="predicted"/>
<dbReference type="WBParaSite" id="ACRNAN_scaffold6050.g27345.t1">
    <property type="protein sequence ID" value="ACRNAN_scaffold6050.g27345.t1"/>
    <property type="gene ID" value="ACRNAN_scaffold6050.g27345"/>
</dbReference>
<organism evidence="1 2">
    <name type="scientific">Acrobeloides nanus</name>
    <dbReference type="NCBI Taxonomy" id="290746"/>
    <lineage>
        <taxon>Eukaryota</taxon>
        <taxon>Metazoa</taxon>
        <taxon>Ecdysozoa</taxon>
        <taxon>Nematoda</taxon>
        <taxon>Chromadorea</taxon>
        <taxon>Rhabditida</taxon>
        <taxon>Tylenchina</taxon>
        <taxon>Cephalobomorpha</taxon>
        <taxon>Cephaloboidea</taxon>
        <taxon>Cephalobidae</taxon>
        <taxon>Acrobeloides</taxon>
    </lineage>
</organism>
<keyword evidence="1" id="KW-1185">Reference proteome</keyword>
<dbReference type="Proteomes" id="UP000887540">
    <property type="component" value="Unplaced"/>
</dbReference>
<protein>
    <submittedName>
        <fullName evidence="2">Uncharacterized protein</fullName>
    </submittedName>
</protein>
<reference evidence="2" key="1">
    <citation type="submission" date="2022-11" db="UniProtKB">
        <authorList>
            <consortium name="WormBaseParasite"/>
        </authorList>
    </citation>
    <scope>IDENTIFICATION</scope>
</reference>
<sequence>MLNHANIKYLIDFILHNFTNTLPFNDSNFQISLLSFGTKNGPKVLGPFSRYDLFCGAIQEEWEVSEKYGLYDAKLNDTLWTYWYYILNGQDIENFKCSDATHCSNKLFLFTAIE</sequence>
<name>A0A914E8F0_9BILA</name>
<accession>A0A914E8F0</accession>